<sequence length="146" mass="15509">MDPLLALAVVGALLAVSIGVGLVLRARSGRRVRTRDDRVAAAELGLEAHGALATVVQFSTELCSRCPAVRRTLSRATADDPGVALTEVDLTHRPDLATRFRVLTTPTVLVLDPTGSVRARFSGAVTAATIREEISALRRTDDVPSR</sequence>
<evidence type="ECO:0000313" key="3">
    <source>
        <dbReference type="Proteomes" id="UP000023067"/>
    </source>
</evidence>
<name>Z9JP36_9MICO</name>
<dbReference type="RefSeq" id="WP_038374721.1">
    <property type="nucleotide sequence ID" value="NZ_KK070016.1"/>
</dbReference>
<dbReference type="AlphaFoldDB" id="Z9JP36"/>
<evidence type="ECO:0000313" key="2">
    <source>
        <dbReference type="EMBL" id="EWS79521.1"/>
    </source>
</evidence>
<evidence type="ECO:0000259" key="1">
    <source>
        <dbReference type="Pfam" id="PF00085"/>
    </source>
</evidence>
<dbReference type="InterPro" id="IPR036249">
    <property type="entry name" value="Thioredoxin-like_sf"/>
</dbReference>
<dbReference type="EMBL" id="JDYK01000034">
    <property type="protein sequence ID" value="EWS79521.1"/>
    <property type="molecule type" value="Genomic_DNA"/>
</dbReference>
<gene>
    <name evidence="2" type="ORF">BF93_13230</name>
</gene>
<feature type="domain" description="Thioredoxin" evidence="1">
    <location>
        <begin position="54"/>
        <end position="135"/>
    </location>
</feature>
<keyword evidence="2" id="KW-0413">Isomerase</keyword>
<proteinExistence type="predicted"/>
<dbReference type="CDD" id="cd02947">
    <property type="entry name" value="TRX_family"/>
    <property type="match status" value="1"/>
</dbReference>
<protein>
    <submittedName>
        <fullName evidence="2">Thiol-disulfide isomerase</fullName>
    </submittedName>
</protein>
<dbReference type="HOGENOM" id="CLU_091304_2_0_11"/>
<accession>Z9JP36</accession>
<reference evidence="2 3" key="1">
    <citation type="submission" date="2014-02" db="EMBL/GenBank/DDBJ databases">
        <title>Genome sequence of Brachybacterium phenoliresistens strain W13A50.</title>
        <authorList>
            <person name="Wang X."/>
        </authorList>
    </citation>
    <scope>NUCLEOTIDE SEQUENCE [LARGE SCALE GENOMIC DNA]</scope>
    <source>
        <strain evidence="2 3">W13A50</strain>
    </source>
</reference>
<dbReference type="eggNOG" id="COG0526">
    <property type="taxonomic scope" value="Bacteria"/>
</dbReference>
<keyword evidence="3" id="KW-1185">Reference proteome</keyword>
<dbReference type="GO" id="GO:0016853">
    <property type="term" value="F:isomerase activity"/>
    <property type="evidence" value="ECO:0007669"/>
    <property type="project" value="UniProtKB-KW"/>
</dbReference>
<dbReference type="SUPFAM" id="SSF52833">
    <property type="entry name" value="Thioredoxin-like"/>
    <property type="match status" value="1"/>
</dbReference>
<dbReference type="Proteomes" id="UP000023067">
    <property type="component" value="Unassembled WGS sequence"/>
</dbReference>
<organism evidence="2 3">
    <name type="scientific">Brachybacterium phenoliresistens</name>
    <dbReference type="NCBI Taxonomy" id="396014"/>
    <lineage>
        <taxon>Bacteria</taxon>
        <taxon>Bacillati</taxon>
        <taxon>Actinomycetota</taxon>
        <taxon>Actinomycetes</taxon>
        <taxon>Micrococcales</taxon>
        <taxon>Dermabacteraceae</taxon>
        <taxon>Brachybacterium</taxon>
    </lineage>
</organism>
<dbReference type="OrthoDB" id="1495530at2"/>
<dbReference type="InterPro" id="IPR013766">
    <property type="entry name" value="Thioredoxin_domain"/>
</dbReference>
<comment type="caution">
    <text evidence="2">The sequence shown here is derived from an EMBL/GenBank/DDBJ whole genome shotgun (WGS) entry which is preliminary data.</text>
</comment>
<dbReference type="STRING" id="396014.BF93_13230"/>
<dbReference type="Pfam" id="PF00085">
    <property type="entry name" value="Thioredoxin"/>
    <property type="match status" value="1"/>
</dbReference>
<dbReference type="PATRIC" id="fig|396014.3.peg.3684"/>
<dbReference type="Gene3D" id="3.40.30.10">
    <property type="entry name" value="Glutaredoxin"/>
    <property type="match status" value="1"/>
</dbReference>